<dbReference type="InterPro" id="IPR058924">
    <property type="entry name" value="AGPR_dimerisation_dom"/>
</dbReference>
<dbReference type="Pfam" id="PF01118">
    <property type="entry name" value="Semialdhyde_dh"/>
    <property type="match status" value="1"/>
</dbReference>
<dbReference type="GO" id="GO:0051287">
    <property type="term" value="F:NAD binding"/>
    <property type="evidence" value="ECO:0007669"/>
    <property type="project" value="InterPro"/>
</dbReference>
<dbReference type="UniPathway" id="UPA00068">
    <property type="reaction ID" value="UER00108"/>
</dbReference>
<dbReference type="PANTHER" id="PTHR32338:SF11">
    <property type="entry name" value="[LYSW]-L-2-AMINOADIPATE_[LYSW]-L-GLUTAMATE PHOSPHATE REDUCTASE-RELATED"/>
    <property type="match status" value="1"/>
</dbReference>
<comment type="caution">
    <text evidence="6">The sequence shown here is derived from an EMBL/GenBank/DDBJ whole genome shotgun (WGS) entry which is preliminary data.</text>
</comment>
<dbReference type="SUPFAM" id="SSF55347">
    <property type="entry name" value="Glyceraldehyde-3-phosphate dehydrogenase-like, C-terminal domain"/>
    <property type="match status" value="1"/>
</dbReference>
<dbReference type="InterPro" id="IPR036291">
    <property type="entry name" value="NAD(P)-bd_dom_sf"/>
</dbReference>
<comment type="catalytic activity">
    <reaction evidence="4">
        <text>N-acetyl-L-glutamate 5-semialdehyde + phosphate + NADP(+) = N-acetyl-L-glutamyl 5-phosphate + NADPH + H(+)</text>
        <dbReference type="Rhea" id="RHEA:21588"/>
        <dbReference type="ChEBI" id="CHEBI:15378"/>
        <dbReference type="ChEBI" id="CHEBI:29123"/>
        <dbReference type="ChEBI" id="CHEBI:43474"/>
        <dbReference type="ChEBI" id="CHEBI:57783"/>
        <dbReference type="ChEBI" id="CHEBI:57936"/>
        <dbReference type="ChEBI" id="CHEBI:58349"/>
        <dbReference type="EC" id="1.2.1.38"/>
    </reaction>
</comment>
<gene>
    <name evidence="4" type="primary">argC</name>
    <name evidence="6" type="ORF">B0I32_117133</name>
</gene>
<dbReference type="NCBIfam" id="TIGR01850">
    <property type="entry name" value="argC"/>
    <property type="match status" value="1"/>
</dbReference>
<dbReference type="GO" id="GO:0006526">
    <property type="term" value="P:L-arginine biosynthetic process"/>
    <property type="evidence" value="ECO:0007669"/>
    <property type="project" value="UniProtKB-UniRule"/>
</dbReference>
<dbReference type="OrthoDB" id="9801289at2"/>
<dbReference type="HAMAP" id="MF_00150">
    <property type="entry name" value="ArgC_type1"/>
    <property type="match status" value="1"/>
</dbReference>
<keyword evidence="7" id="KW-1185">Reference proteome</keyword>
<comment type="subcellular location">
    <subcellularLocation>
        <location evidence="4">Cytoplasm</location>
    </subcellularLocation>
</comment>
<evidence type="ECO:0000256" key="3">
    <source>
        <dbReference type="ARBA" id="ARBA00023002"/>
    </source>
</evidence>
<dbReference type="InterPro" id="IPR000706">
    <property type="entry name" value="AGPR_type-1"/>
</dbReference>
<evidence type="ECO:0000256" key="2">
    <source>
        <dbReference type="ARBA" id="ARBA00022857"/>
    </source>
</evidence>
<reference evidence="6 7" key="1">
    <citation type="submission" date="2018-03" db="EMBL/GenBank/DDBJ databases">
        <title>Genomic Encyclopedia of Type Strains, Phase III (KMG-III): the genomes of soil and plant-associated and newly described type strains.</title>
        <authorList>
            <person name="Whitman W."/>
        </authorList>
    </citation>
    <scope>NUCLEOTIDE SEQUENCE [LARGE SCALE GENOMIC DNA]</scope>
    <source>
        <strain evidence="6 7">CGMCC 4.7104</strain>
    </source>
</reference>
<comment type="function">
    <text evidence="4">Catalyzes the NADPH-dependent reduction of N-acetyl-5-glutamyl phosphate to yield N-acetyl-L-glutamate 5-semialdehyde.</text>
</comment>
<dbReference type="EC" id="1.2.1.38" evidence="4"/>
<evidence type="ECO:0000259" key="5">
    <source>
        <dbReference type="SMART" id="SM00859"/>
    </source>
</evidence>
<dbReference type="EMBL" id="PVNG01000017">
    <property type="protein sequence ID" value="PRX60366.1"/>
    <property type="molecule type" value="Genomic_DNA"/>
</dbReference>
<feature type="domain" description="Semialdehyde dehydrogenase NAD-binding" evidence="5">
    <location>
        <begin position="7"/>
        <end position="143"/>
    </location>
</feature>
<organism evidence="6 7">
    <name type="scientific">Nonomuraea fuscirosea</name>
    <dbReference type="NCBI Taxonomy" id="1291556"/>
    <lineage>
        <taxon>Bacteria</taxon>
        <taxon>Bacillati</taxon>
        <taxon>Actinomycetota</taxon>
        <taxon>Actinomycetes</taxon>
        <taxon>Streptosporangiales</taxon>
        <taxon>Streptosporangiaceae</taxon>
        <taxon>Nonomuraea</taxon>
    </lineage>
</organism>
<evidence type="ECO:0000313" key="6">
    <source>
        <dbReference type="EMBL" id="PRX60366.1"/>
    </source>
</evidence>
<dbReference type="GO" id="GO:0003942">
    <property type="term" value="F:N-acetyl-gamma-glutamyl-phosphate reductase activity"/>
    <property type="evidence" value="ECO:0007669"/>
    <property type="project" value="UniProtKB-UniRule"/>
</dbReference>
<dbReference type="GO" id="GO:0005737">
    <property type="term" value="C:cytoplasm"/>
    <property type="evidence" value="ECO:0007669"/>
    <property type="project" value="UniProtKB-SubCell"/>
</dbReference>
<dbReference type="PANTHER" id="PTHR32338">
    <property type="entry name" value="N-ACETYL-GAMMA-GLUTAMYL-PHOSPHATE REDUCTASE, CHLOROPLASTIC-RELATED-RELATED"/>
    <property type="match status" value="1"/>
</dbReference>
<dbReference type="InterPro" id="IPR050085">
    <property type="entry name" value="AGPR"/>
</dbReference>
<dbReference type="GO" id="GO:0070401">
    <property type="term" value="F:NADP+ binding"/>
    <property type="evidence" value="ECO:0007669"/>
    <property type="project" value="InterPro"/>
</dbReference>
<keyword evidence="1 4" id="KW-0028">Amino-acid biosynthesis</keyword>
<comment type="similarity">
    <text evidence="4">Belongs to the NAGSA dehydrogenase family. Type 1 subfamily.</text>
</comment>
<keyword evidence="4" id="KW-0963">Cytoplasm</keyword>
<accession>A0A2T0MQI6</accession>
<dbReference type="SMART" id="SM00859">
    <property type="entry name" value="Semialdhyde_dh"/>
    <property type="match status" value="1"/>
</dbReference>
<keyword evidence="4" id="KW-0055">Arginine biosynthesis</keyword>
<proteinExistence type="inferred from homology"/>
<dbReference type="CDD" id="cd23939">
    <property type="entry name" value="AGPR_1_C_LysY"/>
    <property type="match status" value="1"/>
</dbReference>
<feature type="active site" evidence="4">
    <location>
        <position position="151"/>
    </location>
</feature>
<dbReference type="AlphaFoldDB" id="A0A2T0MQI6"/>
<evidence type="ECO:0000256" key="4">
    <source>
        <dbReference type="HAMAP-Rule" id="MF_00150"/>
    </source>
</evidence>
<evidence type="ECO:0000256" key="1">
    <source>
        <dbReference type="ARBA" id="ARBA00022605"/>
    </source>
</evidence>
<dbReference type="RefSeq" id="WP_106247095.1">
    <property type="nucleotide sequence ID" value="NZ_JBFAIL010000016.1"/>
</dbReference>
<dbReference type="InterPro" id="IPR000534">
    <property type="entry name" value="Semialdehyde_DH_NAD-bd"/>
</dbReference>
<dbReference type="Gene3D" id="3.30.360.10">
    <property type="entry name" value="Dihydrodipicolinate Reductase, domain 2"/>
    <property type="match status" value="1"/>
</dbReference>
<protein>
    <recommendedName>
        <fullName evidence="4">N-acetyl-gamma-glutamyl-phosphate reductase</fullName>
        <shortName evidence="4">AGPR</shortName>
        <ecNumber evidence="4">1.2.1.38</ecNumber>
    </recommendedName>
    <alternativeName>
        <fullName evidence="4">N-acetyl-glutamate semialdehyde dehydrogenase</fullName>
        <shortName evidence="4">NAGSA dehydrogenase</shortName>
    </alternativeName>
</protein>
<keyword evidence="2 4" id="KW-0521">NADP</keyword>
<evidence type="ECO:0000313" key="7">
    <source>
        <dbReference type="Proteomes" id="UP000238312"/>
    </source>
</evidence>
<name>A0A2T0MQI6_9ACTN</name>
<keyword evidence="3 4" id="KW-0560">Oxidoreductase</keyword>
<dbReference type="SUPFAM" id="SSF51735">
    <property type="entry name" value="NAD(P)-binding Rossmann-fold domains"/>
    <property type="match status" value="1"/>
</dbReference>
<comment type="pathway">
    <text evidence="4">Amino-acid biosynthesis; L-arginine biosynthesis; N(2)-acetyl-L-ornithine from L-glutamate: step 3/4.</text>
</comment>
<dbReference type="Proteomes" id="UP000238312">
    <property type="component" value="Unassembled WGS sequence"/>
</dbReference>
<dbReference type="Gene3D" id="3.40.50.720">
    <property type="entry name" value="NAD(P)-binding Rossmann-like Domain"/>
    <property type="match status" value="1"/>
</dbReference>
<dbReference type="Pfam" id="PF22698">
    <property type="entry name" value="Semialdhyde_dhC_1"/>
    <property type="match status" value="1"/>
</dbReference>
<sequence length="345" mass="37044">MAADRLRVAVFGASGYVGGELLRLLLGHPQVEIAAATSTRYAGRPVGTVHPNLRGLTGLRFRSPEEMGGFDVVFLAAELQTAIKVGADLAKRNECLIDLSPAYRLRDPAVFERYYGTAHTAPELLGSFVSGHPEDNRAALRTARLVSVPGCMVIATLIALRPFAADDLVDGDVIVDCRIGSSGSGAAAERLNLHAERSGALRVFAPHGHRHEAEVCQASGLAVRMTATGVEAVRGAQVVCHVPLRRPLSEVEIRRLYRDAYADEPFVRVIAQRRGLYRLPEPKILIGSNFCDVGFSVTPDGRRVVAVAALDNLMKGSAGTGVQCLNIRMGWPERLGLAFAGLHPI</sequence>